<proteinExistence type="predicted"/>
<dbReference type="CDD" id="cd02142">
    <property type="entry name" value="McbC_SagB-like_oxidoreductase"/>
    <property type="match status" value="1"/>
</dbReference>
<dbReference type="InterPro" id="IPR000415">
    <property type="entry name" value="Nitroreductase-like"/>
</dbReference>
<keyword evidence="3" id="KW-1185">Reference proteome</keyword>
<protein>
    <submittedName>
        <fullName evidence="2">Nitroreductase</fullName>
    </submittedName>
</protein>
<reference evidence="3" key="1">
    <citation type="submission" date="2017-11" db="EMBL/GenBank/DDBJ databases">
        <title>Phenotypic and genomic properties of facultatively anaerobic sulfur-reducing natronoarchaea from hypersaline soda lakes.</title>
        <authorList>
            <person name="Sorokin D.Y."/>
            <person name="Kublanov I.V."/>
            <person name="Roman P."/>
            <person name="Sinninghe Damste J.S."/>
            <person name="Golyshin P.N."/>
            <person name="Rojo D."/>
            <person name="Ciordia S."/>
            <person name="Mena M.D.C."/>
            <person name="Ferrer M."/>
            <person name="Messina E."/>
            <person name="Smedile F."/>
            <person name="La Spada G."/>
            <person name="La Cono V."/>
            <person name="Yakimov M.M."/>
        </authorList>
    </citation>
    <scope>NUCLEOTIDE SEQUENCE [LARGE SCALE GENOMIC DNA]</scope>
    <source>
        <strain evidence="3">AArc-Sl</strain>
    </source>
</reference>
<dbReference type="EMBL" id="CP025066">
    <property type="protein sequence ID" value="AUX10058.1"/>
    <property type="molecule type" value="Genomic_DNA"/>
</dbReference>
<evidence type="ECO:0000259" key="1">
    <source>
        <dbReference type="Pfam" id="PF00881"/>
    </source>
</evidence>
<dbReference type="SUPFAM" id="SSF55469">
    <property type="entry name" value="FMN-dependent nitroreductase-like"/>
    <property type="match status" value="1"/>
</dbReference>
<dbReference type="InterPro" id="IPR020051">
    <property type="entry name" value="SagB-type_dehydrogenase"/>
</dbReference>
<dbReference type="GeneID" id="37878794"/>
<evidence type="ECO:0000313" key="3">
    <source>
        <dbReference type="Proteomes" id="UP000263012"/>
    </source>
</evidence>
<dbReference type="KEGG" id="hdf:AArcSl_2436"/>
<dbReference type="NCBIfam" id="TIGR03605">
    <property type="entry name" value="antibiot_sagB"/>
    <property type="match status" value="1"/>
</dbReference>
<dbReference type="OrthoDB" id="10206at2157"/>
<feature type="domain" description="Nitroreductase" evidence="1">
    <location>
        <begin position="82"/>
        <end position="259"/>
    </location>
</feature>
<dbReference type="Proteomes" id="UP000263012">
    <property type="component" value="Chromosome"/>
</dbReference>
<name>A0A343TLT6_9EURY</name>
<evidence type="ECO:0000313" key="2">
    <source>
        <dbReference type="EMBL" id="AUX10058.1"/>
    </source>
</evidence>
<dbReference type="AlphaFoldDB" id="A0A343TLT6"/>
<organism evidence="2 3">
    <name type="scientific">Halalkaliarchaeum desulfuricum</name>
    <dbReference type="NCBI Taxonomy" id="2055893"/>
    <lineage>
        <taxon>Archaea</taxon>
        <taxon>Methanobacteriati</taxon>
        <taxon>Methanobacteriota</taxon>
        <taxon>Stenosarchaea group</taxon>
        <taxon>Halobacteria</taxon>
        <taxon>Halobacteriales</taxon>
        <taxon>Haloferacaceae</taxon>
        <taxon>Halalkaliarchaeum</taxon>
    </lineage>
</organism>
<sequence length="262" mass="28290">MEPKSLPRRAVVGVIGLVGAVVVADLAHSGFGVLHRDQTAPTDTDDDRSDDPVGVAELAPGETVSLPGTVTDGDVSVERALENRRSRREFGDEPLETEQLSQLLWAAQGITDARGYRTAPSAGAQYPLELYVVIGQPGVEGLDPGVYRYLPDEHRLEFHKPGSVQAELRSAAADQRPVETAAIDVVICAVDERTTDRYGQRGKQRYVPMEAGHVGQNLYLQTETLDLATVAIGAFSDGAVREVIGASEDERPLYVFPIGMRV</sequence>
<dbReference type="Pfam" id="PF00881">
    <property type="entry name" value="Nitroreductase"/>
    <property type="match status" value="1"/>
</dbReference>
<dbReference type="InterPro" id="IPR029479">
    <property type="entry name" value="Nitroreductase"/>
</dbReference>
<dbReference type="PANTHER" id="PTHR43745:SF2">
    <property type="entry name" value="NITROREDUCTASE MJ1384-RELATED"/>
    <property type="match status" value="1"/>
</dbReference>
<dbReference type="InterPro" id="IPR052544">
    <property type="entry name" value="Bacteriocin_Proc_Enz"/>
</dbReference>
<dbReference type="GO" id="GO:0016491">
    <property type="term" value="F:oxidoreductase activity"/>
    <property type="evidence" value="ECO:0007669"/>
    <property type="project" value="InterPro"/>
</dbReference>
<dbReference type="RefSeq" id="WP_119819675.1">
    <property type="nucleotide sequence ID" value="NZ_CP025066.1"/>
</dbReference>
<accession>A0A343TLT6</accession>
<dbReference type="PANTHER" id="PTHR43745">
    <property type="entry name" value="NITROREDUCTASE MJ1384-RELATED"/>
    <property type="match status" value="1"/>
</dbReference>
<gene>
    <name evidence="2" type="ORF">AArcSl_2436</name>
</gene>
<dbReference type="Gene3D" id="3.40.109.10">
    <property type="entry name" value="NADH Oxidase"/>
    <property type="match status" value="1"/>
</dbReference>